<dbReference type="Gene3D" id="2.60.40.1120">
    <property type="entry name" value="Carboxypeptidase-like, regulatory domain"/>
    <property type="match status" value="1"/>
</dbReference>
<dbReference type="SUPFAM" id="SSF49464">
    <property type="entry name" value="Carboxypeptidase regulatory domain-like"/>
    <property type="match status" value="1"/>
</dbReference>
<evidence type="ECO:0008006" key="5">
    <source>
        <dbReference type="Google" id="ProtNLM"/>
    </source>
</evidence>
<organism evidence="2 4">
    <name type="scientific">Sanguibacteroides justesenii</name>
    <dbReference type="NCBI Taxonomy" id="1547597"/>
    <lineage>
        <taxon>Bacteria</taxon>
        <taxon>Pseudomonadati</taxon>
        <taxon>Bacteroidota</taxon>
        <taxon>Bacteroidia</taxon>
        <taxon>Bacteroidales</taxon>
        <taxon>Porphyromonadaceae</taxon>
        <taxon>Sanguibacteroides</taxon>
    </lineage>
</organism>
<evidence type="ECO:0000313" key="2">
    <source>
        <dbReference type="EMBL" id="KIO45901.1"/>
    </source>
</evidence>
<reference evidence="2 4" key="1">
    <citation type="submission" date="2014-07" db="EMBL/GenBank/DDBJ databases">
        <title>Porphyromonadaceae bacterium OUH 308042 = ATCC BAA-2681 = DSM 28342 draft genome.</title>
        <authorList>
            <person name="Sydenham T.V."/>
            <person name="Hasman H."/>
            <person name="Justensen U.S."/>
        </authorList>
    </citation>
    <scope>NUCLEOTIDE SEQUENCE [LARGE SCALE GENOMIC DNA]</scope>
    <source>
        <strain evidence="2 4">OUH 308042</strain>
    </source>
</reference>
<protein>
    <recommendedName>
        <fullName evidence="5">PEGA domain-containing protein</fullName>
    </recommendedName>
</protein>
<dbReference type="Proteomes" id="UP000031937">
    <property type="component" value="Unassembled WGS sequence"/>
</dbReference>
<dbReference type="AlphaFoldDB" id="A0A0C3RG69"/>
<reference evidence="1 3" key="2">
    <citation type="submission" date="2014-07" db="EMBL/GenBank/DDBJ databases">
        <title>Porphyromonadaceae bacterium OUH 334697 = ATCC BAA-2682 = DSM 28341 draft genome.</title>
        <authorList>
            <person name="Sydenham T.V."/>
            <person name="Hasman H."/>
            <person name="Justesen U.S."/>
        </authorList>
    </citation>
    <scope>NUCLEOTIDE SEQUENCE [LARGE SCALE GENOMIC DNA]</scope>
    <source>
        <strain evidence="1 3">OUH 334697</strain>
    </source>
</reference>
<gene>
    <name evidence="2" type="ORF">BA92_05495</name>
    <name evidence="1" type="ORF">IE90_11535</name>
</gene>
<evidence type="ECO:0000313" key="4">
    <source>
        <dbReference type="Proteomes" id="UP000031980"/>
    </source>
</evidence>
<sequence>MRKFLKNLVLVTILFTGMSFTSSEKSIERAKSVMITVLVVDNQSNPIEGATVWINDILHTSDTSGEVMEEMRIGANVSIEVEKEGYHKATTGFTVTANENDNVIVVILNQV</sequence>
<dbReference type="Proteomes" id="UP000031980">
    <property type="component" value="Unassembled WGS sequence"/>
</dbReference>
<accession>A0A0C3RG69</accession>
<name>A0A0C3RG69_9PORP</name>
<dbReference type="InterPro" id="IPR008969">
    <property type="entry name" value="CarboxyPept-like_regulatory"/>
</dbReference>
<keyword evidence="4" id="KW-1185">Reference proteome</keyword>
<dbReference type="RefSeq" id="WP_041503923.1">
    <property type="nucleotide sequence ID" value="NZ_JPIT01000031.1"/>
</dbReference>
<comment type="caution">
    <text evidence="2">The sequence shown here is derived from an EMBL/GenBank/DDBJ whole genome shotgun (WGS) entry which is preliminary data.</text>
</comment>
<dbReference type="EMBL" id="JPIT01000031">
    <property type="protein sequence ID" value="KIO43737.1"/>
    <property type="molecule type" value="Genomic_DNA"/>
</dbReference>
<proteinExistence type="predicted"/>
<dbReference type="EMBL" id="JPIU01000037">
    <property type="protein sequence ID" value="KIO45901.1"/>
    <property type="molecule type" value="Genomic_DNA"/>
</dbReference>
<evidence type="ECO:0000313" key="1">
    <source>
        <dbReference type="EMBL" id="KIO43737.1"/>
    </source>
</evidence>
<evidence type="ECO:0000313" key="3">
    <source>
        <dbReference type="Proteomes" id="UP000031937"/>
    </source>
</evidence>